<organism evidence="2 3">
    <name type="scientific">Rhodopirellula islandica</name>
    <dbReference type="NCBI Taxonomy" id="595434"/>
    <lineage>
        <taxon>Bacteria</taxon>
        <taxon>Pseudomonadati</taxon>
        <taxon>Planctomycetota</taxon>
        <taxon>Planctomycetia</taxon>
        <taxon>Pirellulales</taxon>
        <taxon>Pirellulaceae</taxon>
        <taxon>Rhodopirellula</taxon>
    </lineage>
</organism>
<gene>
    <name evidence="2" type="ORF">RISK_006721</name>
</gene>
<proteinExistence type="predicted"/>
<comment type="caution">
    <text evidence="2">The sequence shown here is derived from an EMBL/GenBank/DDBJ whole genome shotgun (WGS) entry which is preliminary data.</text>
</comment>
<evidence type="ECO:0000256" key="1">
    <source>
        <dbReference type="SAM" id="MobiDB-lite"/>
    </source>
</evidence>
<dbReference type="RefSeq" id="WP_236696790.1">
    <property type="nucleotide sequence ID" value="NZ_LECT01000055.1"/>
</dbReference>
<accession>A0A0J1B301</accession>
<sequence>MLTRLIARAETVGEPGVEYEYRCAEYEYDGADEQEPWDATKRRQRPSMTSKSSLAAR</sequence>
<evidence type="ECO:0000313" key="2">
    <source>
        <dbReference type="EMBL" id="KLU01152.1"/>
    </source>
</evidence>
<feature type="region of interest" description="Disordered" evidence="1">
    <location>
        <begin position="32"/>
        <end position="57"/>
    </location>
</feature>
<feature type="compositionally biased region" description="Polar residues" evidence="1">
    <location>
        <begin position="46"/>
        <end position="57"/>
    </location>
</feature>
<dbReference type="EMBL" id="LECT01000055">
    <property type="protein sequence ID" value="KLU01152.1"/>
    <property type="molecule type" value="Genomic_DNA"/>
</dbReference>
<dbReference type="Proteomes" id="UP000036367">
    <property type="component" value="Unassembled WGS sequence"/>
</dbReference>
<protein>
    <submittedName>
        <fullName evidence="2">Uncharacterized protein</fullName>
    </submittedName>
</protein>
<dbReference type="AlphaFoldDB" id="A0A0J1B301"/>
<keyword evidence="3" id="KW-1185">Reference proteome</keyword>
<reference evidence="2" key="1">
    <citation type="submission" date="2015-05" db="EMBL/GenBank/DDBJ databases">
        <title>Permanent draft genome of Rhodopirellula islandicus K833.</title>
        <authorList>
            <person name="Kizina J."/>
            <person name="Richter M."/>
            <person name="Glockner F.O."/>
            <person name="Harder J."/>
        </authorList>
    </citation>
    <scope>NUCLEOTIDE SEQUENCE [LARGE SCALE GENOMIC DNA]</scope>
    <source>
        <strain evidence="2">K833</strain>
    </source>
</reference>
<name>A0A0J1B301_RHOIS</name>
<evidence type="ECO:0000313" key="3">
    <source>
        <dbReference type="Proteomes" id="UP000036367"/>
    </source>
</evidence>